<protein>
    <submittedName>
        <fullName evidence="2">Uncharacterized protein</fullName>
    </submittedName>
</protein>
<dbReference type="EMBL" id="BMMP01000007">
    <property type="protein sequence ID" value="GGO48752.1"/>
    <property type="molecule type" value="Genomic_DNA"/>
</dbReference>
<dbReference type="PROSITE" id="PS51257">
    <property type="entry name" value="PROKAR_LIPOPROTEIN"/>
    <property type="match status" value="1"/>
</dbReference>
<evidence type="ECO:0000313" key="2">
    <source>
        <dbReference type="EMBL" id="GGO48752.1"/>
    </source>
</evidence>
<name>A0ABQ2MAN0_9ACTN</name>
<feature type="compositionally biased region" description="Low complexity" evidence="1">
    <location>
        <begin position="66"/>
        <end position="78"/>
    </location>
</feature>
<gene>
    <name evidence="2" type="ORF">GCM10012287_24470</name>
</gene>
<keyword evidence="3" id="KW-1185">Reference proteome</keyword>
<reference evidence="3" key="1">
    <citation type="journal article" date="2019" name="Int. J. Syst. Evol. Microbiol.">
        <title>The Global Catalogue of Microorganisms (GCM) 10K type strain sequencing project: providing services to taxonomists for standard genome sequencing and annotation.</title>
        <authorList>
            <consortium name="The Broad Institute Genomics Platform"/>
            <consortium name="The Broad Institute Genome Sequencing Center for Infectious Disease"/>
            <person name="Wu L."/>
            <person name="Ma J."/>
        </authorList>
    </citation>
    <scope>NUCLEOTIDE SEQUENCE [LARGE SCALE GENOMIC DNA]</scope>
    <source>
        <strain evidence="3">CGMCC 4.7178</strain>
    </source>
</reference>
<evidence type="ECO:0000256" key="1">
    <source>
        <dbReference type="SAM" id="MobiDB-lite"/>
    </source>
</evidence>
<evidence type="ECO:0000313" key="3">
    <source>
        <dbReference type="Proteomes" id="UP000631535"/>
    </source>
</evidence>
<dbReference type="Proteomes" id="UP000631535">
    <property type="component" value="Unassembled WGS sequence"/>
</dbReference>
<proteinExistence type="predicted"/>
<organism evidence="2 3">
    <name type="scientific">Streptomyces daqingensis</name>
    <dbReference type="NCBI Taxonomy" id="1472640"/>
    <lineage>
        <taxon>Bacteria</taxon>
        <taxon>Bacillati</taxon>
        <taxon>Actinomycetota</taxon>
        <taxon>Actinomycetes</taxon>
        <taxon>Kitasatosporales</taxon>
        <taxon>Streptomycetaceae</taxon>
        <taxon>Streptomyces</taxon>
    </lineage>
</organism>
<sequence length="113" mass="11334">MAPFARRAGLASSGACGCKAEVRPRSGLLGRSDNAADVRARRRVPGGICQTGPSPGTAGSGRRETAAPAADPSARAARYGYGPRGPSPDPAGRPTRLHPLPGPRAAGPSVLTP</sequence>
<comment type="caution">
    <text evidence="2">The sequence shown here is derived from an EMBL/GenBank/DDBJ whole genome shotgun (WGS) entry which is preliminary data.</text>
</comment>
<accession>A0ABQ2MAN0</accession>
<feature type="region of interest" description="Disordered" evidence="1">
    <location>
        <begin position="25"/>
        <end position="113"/>
    </location>
</feature>